<comment type="similarity">
    <text evidence="2 5">Belongs to the ORC2 family.</text>
</comment>
<evidence type="ECO:0000313" key="10">
    <source>
        <dbReference type="Proteomes" id="UP000027586"/>
    </source>
</evidence>
<protein>
    <recommendedName>
        <fullName evidence="5">Origin recognition complex subunit 2</fullName>
    </recommendedName>
</protein>
<feature type="domain" description="Origin recognition complex subunit 2 RecA-like" evidence="7">
    <location>
        <begin position="283"/>
        <end position="448"/>
    </location>
</feature>
<evidence type="ECO:0000256" key="6">
    <source>
        <dbReference type="SAM" id="MobiDB-lite"/>
    </source>
</evidence>
<dbReference type="Proteomes" id="UP000027586">
    <property type="component" value="Unassembled WGS sequence"/>
</dbReference>
<evidence type="ECO:0000256" key="3">
    <source>
        <dbReference type="ARBA" id="ARBA00022705"/>
    </source>
</evidence>
<keyword evidence="3 5" id="KW-0235">DNA replication</keyword>
<evidence type="ECO:0000313" key="9">
    <source>
        <dbReference type="EMBL" id="CDH48552.1"/>
    </source>
</evidence>
<comment type="subcellular location">
    <subcellularLocation>
        <location evidence="1 5">Nucleus</location>
    </subcellularLocation>
</comment>
<proteinExistence type="inferred from homology"/>
<dbReference type="OrthoDB" id="346673at2759"/>
<keyword evidence="10" id="KW-1185">Reference proteome</keyword>
<feature type="region of interest" description="Disordered" evidence="6">
    <location>
        <begin position="104"/>
        <end position="238"/>
    </location>
</feature>
<dbReference type="VEuPathDB" id="FungiDB:LCOR_00328.1"/>
<dbReference type="PANTHER" id="PTHR14052:SF0">
    <property type="entry name" value="ORIGIN RECOGNITION COMPLEX SUBUNIT 2"/>
    <property type="match status" value="1"/>
</dbReference>
<evidence type="ECO:0000256" key="5">
    <source>
        <dbReference type="RuleBase" id="RU368084"/>
    </source>
</evidence>
<dbReference type="InterPro" id="IPR056773">
    <property type="entry name" value="WHD_ORC2"/>
</dbReference>
<organism evidence="9 10">
    <name type="scientific">Lichtheimia corymbifera JMRC:FSU:9682</name>
    <dbReference type="NCBI Taxonomy" id="1263082"/>
    <lineage>
        <taxon>Eukaryota</taxon>
        <taxon>Fungi</taxon>
        <taxon>Fungi incertae sedis</taxon>
        <taxon>Mucoromycota</taxon>
        <taxon>Mucoromycotina</taxon>
        <taxon>Mucoromycetes</taxon>
        <taxon>Mucorales</taxon>
        <taxon>Lichtheimiaceae</taxon>
        <taxon>Lichtheimia</taxon>
    </lineage>
</organism>
<dbReference type="Pfam" id="PF04084">
    <property type="entry name" value="RecA-like_ORC2"/>
    <property type="match status" value="1"/>
</dbReference>
<keyword evidence="4 5" id="KW-0539">Nucleus</keyword>
<dbReference type="PANTHER" id="PTHR14052">
    <property type="entry name" value="ORIGIN RECOGNITION COMPLEX SUBUNIT 2"/>
    <property type="match status" value="1"/>
</dbReference>
<feature type="compositionally biased region" description="Acidic residues" evidence="6">
    <location>
        <begin position="195"/>
        <end position="215"/>
    </location>
</feature>
<comment type="subunit">
    <text evidence="5">Component of the origin recognition complex (ORC).</text>
</comment>
<dbReference type="GO" id="GO:0003688">
    <property type="term" value="F:DNA replication origin binding"/>
    <property type="evidence" value="ECO:0007669"/>
    <property type="project" value="UniProtKB-UniRule"/>
</dbReference>
<gene>
    <name evidence="9" type="ORF">LCOR_00328.1</name>
</gene>
<feature type="compositionally biased region" description="Basic and acidic residues" evidence="6">
    <location>
        <begin position="216"/>
        <end position="234"/>
    </location>
</feature>
<comment type="caution">
    <text evidence="9">The sequence shown here is derived from an EMBL/GenBank/DDBJ whole genome shotgun (WGS) entry which is preliminary data.</text>
</comment>
<dbReference type="STRING" id="1263082.A0A068RG11"/>
<evidence type="ECO:0000259" key="8">
    <source>
        <dbReference type="Pfam" id="PF24882"/>
    </source>
</evidence>
<evidence type="ECO:0000256" key="4">
    <source>
        <dbReference type="ARBA" id="ARBA00023242"/>
    </source>
</evidence>
<sequence length="583" mass="66654">MTSVNVRTQGDDEIETHILSVVDSETLKAEETLAKQVKGVNRRPRTHRRMVGQQLGLAEEKGTSRQQRQNAVEEEEDVEAVPRPLLHANISQQRQSENMMIDEDETQVEEHDKENTGRALFGFTAGVRKGKSTQSMMKKAMEEQEQAATTKESAPPARRKRGRPPKQKHNAKVDHAKRQRIQRQMELLKDNQQSDAEDNATDTEEEEEEEEEEEKNDTRQRDDSDTEDVGRVDDDAPGYERYFQDLHGKSMTSNNTMSKLAVLEPAEFNELLEGAPKKHSDDIQQLVHMHERHYPQWFFELNAGFNLLFYGYGSKRRLLNKFAQEILTDGPLLVINGFFPSITIKDILNKITMGVLPEGFAPSSTSTQEIVTFICDYFASDERIYDKLYLVIHNIDGNNLRNDRTQTALSILAHAPNIHLVASIDHINAPLLWDSIKTSRFNWVWHDATTYDDYIVETSFENTLLVRTSEMGGARGAQYVLRSLTSNARGVFRVLAESQLVEMEMANFDHARGNDSVGLTYSRYYDKCREGFFVSTDVAFRSQLTEFHDHHIINSKKLLDGTEVFFIPLDKMTLSGLLDEMAD</sequence>
<evidence type="ECO:0000256" key="1">
    <source>
        <dbReference type="ARBA" id="ARBA00004123"/>
    </source>
</evidence>
<feature type="compositionally biased region" description="Basic residues" evidence="6">
    <location>
        <begin position="157"/>
        <end position="170"/>
    </location>
</feature>
<dbReference type="EMBL" id="CBTN010000001">
    <property type="protein sequence ID" value="CDH48552.1"/>
    <property type="molecule type" value="Genomic_DNA"/>
</dbReference>
<comment type="function">
    <text evidence="5">Component of the origin recognition complex (ORC) that binds origins of replication. DNA-binding is ATP-dependent. ORC is required to assemble the pre-replication complex necessary to initiate DNA replication.</text>
</comment>
<accession>A0A068RG11</accession>
<name>A0A068RG11_9FUNG</name>
<dbReference type="Pfam" id="PF24882">
    <property type="entry name" value="WHD_ORC2"/>
    <property type="match status" value="1"/>
</dbReference>
<dbReference type="GO" id="GO:0006260">
    <property type="term" value="P:DNA replication"/>
    <property type="evidence" value="ECO:0007669"/>
    <property type="project" value="UniProtKB-UniRule"/>
</dbReference>
<feature type="domain" description="Origin recognition complex subunit 2 winged-helix" evidence="8">
    <location>
        <begin position="512"/>
        <end position="571"/>
    </location>
</feature>
<evidence type="ECO:0000256" key="2">
    <source>
        <dbReference type="ARBA" id="ARBA00007421"/>
    </source>
</evidence>
<evidence type="ECO:0000259" key="7">
    <source>
        <dbReference type="Pfam" id="PF04084"/>
    </source>
</evidence>
<dbReference type="InterPro" id="IPR056772">
    <property type="entry name" value="RecA-like_ORC2"/>
</dbReference>
<dbReference type="AlphaFoldDB" id="A0A068RG11"/>
<dbReference type="InterPro" id="IPR007220">
    <property type="entry name" value="ORC2"/>
</dbReference>
<feature type="region of interest" description="Disordered" evidence="6">
    <location>
        <begin position="57"/>
        <end position="81"/>
    </location>
</feature>
<dbReference type="GO" id="GO:0005664">
    <property type="term" value="C:nuclear origin of replication recognition complex"/>
    <property type="evidence" value="ECO:0007669"/>
    <property type="project" value="UniProtKB-UniRule"/>
</dbReference>
<reference evidence="9" key="1">
    <citation type="submission" date="2013-08" db="EMBL/GenBank/DDBJ databases">
        <title>Gene expansion shapes genome architecture in the human pathogen Lichtheimia corymbifera: an evolutionary genomics analysis in the ancient terrestrial Mucorales (Mucoromycotina).</title>
        <authorList>
            <person name="Schwartze V.U."/>
            <person name="Winter S."/>
            <person name="Shelest E."/>
            <person name="Marcet-Houben M."/>
            <person name="Horn F."/>
            <person name="Wehner S."/>
            <person name="Hoffmann K."/>
            <person name="Riege K."/>
            <person name="Sammeth M."/>
            <person name="Nowrousian M."/>
            <person name="Valiante V."/>
            <person name="Linde J."/>
            <person name="Jacobsen I.D."/>
            <person name="Marz M."/>
            <person name="Brakhage A.A."/>
            <person name="Gabaldon T."/>
            <person name="Bocker S."/>
            <person name="Voigt K."/>
        </authorList>
    </citation>
    <scope>NUCLEOTIDE SEQUENCE [LARGE SCALE GENOMIC DNA]</scope>
    <source>
        <strain evidence="9">FSU 9682</strain>
    </source>
</reference>